<evidence type="ECO:0000256" key="2">
    <source>
        <dbReference type="ARBA" id="ARBA00008335"/>
    </source>
</evidence>
<comment type="subunit">
    <text evidence="24">Homodimer. Interacts with lysosomal protein GLMP (via lumenal domain); the interaction starts while both proteins are still in the endoplasmic reticulum and is required for stabilization of MFSD1 in lysosomes but has no direct effect on its targeting to lysosomes or transporter activity.</text>
</comment>
<comment type="catalytic activity">
    <reaction evidence="10">
        <text>L-alpha-aminoacyl-L-arginine(out) = L-alpha-aminoacyl-L-arginine(in)</text>
        <dbReference type="Rhea" id="RHEA:79367"/>
        <dbReference type="ChEBI" id="CHEBI:229968"/>
    </reaction>
</comment>
<reference evidence="27 28" key="1">
    <citation type="journal article" date="2013" name="Genome Announc.">
        <title>Draft Genome Sequence of Desulfotignum phosphitoxidans DSM 13687 Strain FiPS-3.</title>
        <authorList>
            <person name="Poehlein A."/>
            <person name="Daniel R."/>
            <person name="Simeonova D.D."/>
        </authorList>
    </citation>
    <scope>NUCLEOTIDE SEQUENCE [LARGE SCALE GENOMIC DNA]</scope>
    <source>
        <strain evidence="27 28">DSM 13687</strain>
    </source>
</reference>
<evidence type="ECO:0000256" key="17">
    <source>
        <dbReference type="ARBA" id="ARBA00044903"/>
    </source>
</evidence>
<protein>
    <recommendedName>
        <fullName evidence="21">Lysosomal dipeptide transporter MFSD1</fullName>
    </recommendedName>
    <alternativeName>
        <fullName evidence="22">Major facilitator superfamily domain-containing protein 1</fullName>
    </alternativeName>
</protein>
<feature type="transmembrane region" description="Helical" evidence="25">
    <location>
        <begin position="348"/>
        <end position="367"/>
    </location>
</feature>
<evidence type="ECO:0000313" key="27">
    <source>
        <dbReference type="EMBL" id="EMS77520.1"/>
    </source>
</evidence>
<evidence type="ECO:0000256" key="7">
    <source>
        <dbReference type="ARBA" id="ARBA00023228"/>
    </source>
</evidence>
<comment type="catalytic activity">
    <reaction evidence="9">
        <text>L-histidyl-glycine(out) = L-histidyl-glycine(in)</text>
        <dbReference type="Rhea" id="RHEA:79395"/>
        <dbReference type="ChEBI" id="CHEBI:229957"/>
    </reaction>
</comment>
<evidence type="ECO:0000256" key="23">
    <source>
        <dbReference type="ARBA" id="ARBA00045709"/>
    </source>
</evidence>
<comment type="catalytic activity">
    <reaction evidence="16">
        <text>L-lysyl-L-lysine(out) = L-lysyl-L-lysine(in)</text>
        <dbReference type="Rhea" id="RHEA:79403"/>
        <dbReference type="ChEBI" id="CHEBI:229956"/>
    </reaction>
</comment>
<evidence type="ECO:0000256" key="4">
    <source>
        <dbReference type="ARBA" id="ARBA00022692"/>
    </source>
</evidence>
<dbReference type="OrthoDB" id="5315372at2"/>
<evidence type="ECO:0000256" key="5">
    <source>
        <dbReference type="ARBA" id="ARBA00022989"/>
    </source>
</evidence>
<dbReference type="RefSeq" id="WP_006968419.1">
    <property type="nucleotide sequence ID" value="NZ_APJX01000014.1"/>
</dbReference>
<evidence type="ECO:0000256" key="6">
    <source>
        <dbReference type="ARBA" id="ARBA00023136"/>
    </source>
</evidence>
<evidence type="ECO:0000256" key="11">
    <source>
        <dbReference type="ARBA" id="ARBA00044884"/>
    </source>
</evidence>
<dbReference type="GO" id="GO:0005765">
    <property type="term" value="C:lysosomal membrane"/>
    <property type="evidence" value="ECO:0007669"/>
    <property type="project" value="UniProtKB-SubCell"/>
</dbReference>
<comment type="catalytic activity">
    <reaction evidence="14">
        <text>L-aspartyl-L-lysine(out) = L-aspartyl-L-lysine(in)</text>
        <dbReference type="Rhea" id="RHEA:79411"/>
        <dbReference type="ChEBI" id="CHEBI:229953"/>
    </reaction>
</comment>
<feature type="transmembrane region" description="Helical" evidence="25">
    <location>
        <begin position="316"/>
        <end position="336"/>
    </location>
</feature>
<feature type="transmembrane region" description="Helical" evidence="25">
    <location>
        <begin position="387"/>
        <end position="409"/>
    </location>
</feature>
<evidence type="ECO:0000256" key="13">
    <source>
        <dbReference type="ARBA" id="ARBA00044893"/>
    </source>
</evidence>
<dbReference type="InterPro" id="IPR020846">
    <property type="entry name" value="MFS_dom"/>
</dbReference>
<feature type="transmembrane region" description="Helical" evidence="25">
    <location>
        <begin position="139"/>
        <end position="161"/>
    </location>
</feature>
<comment type="catalytic activity">
    <reaction evidence="13">
        <text>L-alpha-aminoacyl-L-lysine(out) = L-alpha-aminoacyl-L-lysine(in)</text>
        <dbReference type="Rhea" id="RHEA:79383"/>
        <dbReference type="ChEBI" id="CHEBI:229966"/>
    </reaction>
</comment>
<accession>S0FS34</accession>
<comment type="similarity">
    <text evidence="2">Belongs to the major facilitator superfamily.</text>
</comment>
<dbReference type="PATRIC" id="fig|1286635.3.peg.4445"/>
<dbReference type="PROSITE" id="PS50850">
    <property type="entry name" value="MFS"/>
    <property type="match status" value="1"/>
</dbReference>
<evidence type="ECO:0000256" key="3">
    <source>
        <dbReference type="ARBA" id="ARBA00022448"/>
    </source>
</evidence>
<keyword evidence="3" id="KW-0813">Transport</keyword>
<keyword evidence="5 25" id="KW-1133">Transmembrane helix</keyword>
<comment type="catalytic activity">
    <reaction evidence="12">
        <text>L-lysyl-L-alpha-amino acid(out) = L-lysyl-L-alpha-amino acid(in)</text>
        <dbReference type="Rhea" id="RHEA:79387"/>
        <dbReference type="ChEBI" id="CHEBI:229965"/>
    </reaction>
</comment>
<comment type="catalytic activity">
    <reaction evidence="19">
        <text>L-alanyl-L-lysine(out) = L-alanyl-L-lysine(in)</text>
        <dbReference type="Rhea" id="RHEA:79415"/>
        <dbReference type="ChEBI" id="CHEBI:192470"/>
    </reaction>
</comment>
<keyword evidence="4 25" id="KW-0812">Transmembrane</keyword>
<evidence type="ECO:0000256" key="16">
    <source>
        <dbReference type="ARBA" id="ARBA00044900"/>
    </source>
</evidence>
<evidence type="ECO:0000256" key="24">
    <source>
        <dbReference type="ARBA" id="ARBA00046376"/>
    </source>
</evidence>
<dbReference type="PANTHER" id="PTHR23512">
    <property type="entry name" value="MAJOR FACILITATOR SUPERFAMILY DOMAIN-CONTAINING PROTEIN 1"/>
    <property type="match status" value="1"/>
</dbReference>
<dbReference type="Pfam" id="PF07690">
    <property type="entry name" value="MFS_1"/>
    <property type="match status" value="1"/>
</dbReference>
<feature type="transmembrane region" description="Helical" evidence="25">
    <location>
        <begin position="76"/>
        <end position="94"/>
    </location>
</feature>
<evidence type="ECO:0000313" key="28">
    <source>
        <dbReference type="Proteomes" id="UP000014216"/>
    </source>
</evidence>
<feature type="transmembrane region" description="Helical" evidence="25">
    <location>
        <begin position="50"/>
        <end position="69"/>
    </location>
</feature>
<keyword evidence="7" id="KW-0458">Lysosome</keyword>
<dbReference type="PANTHER" id="PTHR23512:SF3">
    <property type="entry name" value="MAJOR FACILITATOR SUPERFAMILY DOMAIN-CONTAINING PROTEIN 1"/>
    <property type="match status" value="1"/>
</dbReference>
<evidence type="ECO:0000256" key="20">
    <source>
        <dbReference type="ARBA" id="ARBA00044924"/>
    </source>
</evidence>
<dbReference type="InterPro" id="IPR052187">
    <property type="entry name" value="MFSD1"/>
</dbReference>
<gene>
    <name evidence="27" type="ORF">Dpo_14c00030</name>
</gene>
<sequence length="419" mass="45116">MTQSRVCLFIGVLLTAVMFAMSQFYRSSVAVISPNLMQEMGLNALDLSRISAAFFYAFALMQIPVGIFLDTVGPKTAMVGLTLVSVSGAVIFALGNSPAWLTFGRVLLGIGMACNFMGSLKLLTLWFKPRQFATLSAMVVSLGTMGNIAAATPLVLLVGLVGWRHSFLIIAGFTLFLTLVFLAVIRERNGSGTMDTADEGDIRPSVSQTLTRAWDLFHRKDYWIISLATFCRYGIYAAVQALWAGPFLIHVLKLPAVTAGNILFLMSIGLIVGCPLCGWLSDSVVGARKTIIIPGMVCMVGLLLGMNRLTPDSGVWITYLVFFSFGLASGSGQVMYAHIKEQVPRANAGLAMTGINFFTMAGVAVFLQGLGHVMTRFFPGASLTLPAFHLAFGVCAACLTGIALLYGLTRETLERKPTR</sequence>
<evidence type="ECO:0000256" key="22">
    <source>
        <dbReference type="ARBA" id="ARBA00045018"/>
    </source>
</evidence>
<evidence type="ECO:0000259" key="26">
    <source>
        <dbReference type="PROSITE" id="PS50850"/>
    </source>
</evidence>
<feature type="transmembrane region" description="Helical" evidence="25">
    <location>
        <begin position="256"/>
        <end position="279"/>
    </location>
</feature>
<comment type="catalytic activity">
    <reaction evidence="15">
        <text>L-arginyl-L-alpha-amino acid(out) = L-arginyl-L-alpha-amino acid(in)</text>
        <dbReference type="Rhea" id="RHEA:79371"/>
        <dbReference type="ChEBI" id="CHEBI:84315"/>
    </reaction>
</comment>
<evidence type="ECO:0000256" key="9">
    <source>
        <dbReference type="ARBA" id="ARBA00044878"/>
    </source>
</evidence>
<evidence type="ECO:0000256" key="8">
    <source>
        <dbReference type="ARBA" id="ARBA00044876"/>
    </source>
</evidence>
<evidence type="ECO:0000256" key="10">
    <source>
        <dbReference type="ARBA" id="ARBA00044881"/>
    </source>
</evidence>
<dbReference type="AlphaFoldDB" id="S0FS34"/>
<proteinExistence type="inferred from homology"/>
<dbReference type="InterPro" id="IPR036259">
    <property type="entry name" value="MFS_trans_sf"/>
</dbReference>
<comment type="catalytic activity">
    <reaction evidence="11">
        <text>L-alpha-aminoacyl-L-histidine(out) = L-alpha-aminoacyl-L-histidine(in)</text>
        <dbReference type="Rhea" id="RHEA:79375"/>
        <dbReference type="ChEBI" id="CHEBI:229967"/>
    </reaction>
</comment>
<evidence type="ECO:0000256" key="25">
    <source>
        <dbReference type="SAM" id="Phobius"/>
    </source>
</evidence>
<feature type="transmembrane region" description="Helical" evidence="25">
    <location>
        <begin position="106"/>
        <end position="127"/>
    </location>
</feature>
<evidence type="ECO:0000256" key="21">
    <source>
        <dbReference type="ARBA" id="ARBA00044985"/>
    </source>
</evidence>
<evidence type="ECO:0000256" key="12">
    <source>
        <dbReference type="ARBA" id="ARBA00044891"/>
    </source>
</evidence>
<feature type="transmembrane region" description="Helical" evidence="25">
    <location>
        <begin position="291"/>
        <end position="310"/>
    </location>
</feature>
<evidence type="ECO:0000256" key="15">
    <source>
        <dbReference type="ARBA" id="ARBA00044899"/>
    </source>
</evidence>
<organism evidence="27 28">
    <name type="scientific">Desulfotignum phosphitoxidans DSM 13687</name>
    <dbReference type="NCBI Taxonomy" id="1286635"/>
    <lineage>
        <taxon>Bacteria</taxon>
        <taxon>Pseudomonadati</taxon>
        <taxon>Thermodesulfobacteriota</taxon>
        <taxon>Desulfobacteria</taxon>
        <taxon>Desulfobacterales</taxon>
        <taxon>Desulfobacteraceae</taxon>
        <taxon>Desulfotignum</taxon>
    </lineage>
</organism>
<dbReference type="GO" id="GO:0022857">
    <property type="term" value="F:transmembrane transporter activity"/>
    <property type="evidence" value="ECO:0007669"/>
    <property type="project" value="InterPro"/>
</dbReference>
<evidence type="ECO:0000256" key="19">
    <source>
        <dbReference type="ARBA" id="ARBA00044919"/>
    </source>
</evidence>
<keyword evidence="6 25" id="KW-0472">Membrane</keyword>
<dbReference type="Proteomes" id="UP000014216">
    <property type="component" value="Unassembled WGS sequence"/>
</dbReference>
<feature type="transmembrane region" description="Helical" evidence="25">
    <location>
        <begin position="222"/>
        <end position="244"/>
    </location>
</feature>
<comment type="caution">
    <text evidence="27">The sequence shown here is derived from an EMBL/GenBank/DDBJ whole genome shotgun (WGS) entry which is preliminary data.</text>
</comment>
<evidence type="ECO:0000256" key="14">
    <source>
        <dbReference type="ARBA" id="ARBA00044898"/>
    </source>
</evidence>
<comment type="catalytic activity">
    <reaction evidence="8">
        <text>L-lysyl-L-alanine(out) = L-lysyl-L-alanine(in)</text>
        <dbReference type="Rhea" id="RHEA:79399"/>
        <dbReference type="ChEBI" id="CHEBI:229954"/>
    </reaction>
</comment>
<comment type="catalytic activity">
    <reaction evidence="17">
        <text>L-arginyl-glycine(out) = L-arginyl-glycine(in)</text>
        <dbReference type="Rhea" id="RHEA:79391"/>
        <dbReference type="ChEBI" id="CHEBI:229955"/>
    </reaction>
</comment>
<evidence type="ECO:0000256" key="1">
    <source>
        <dbReference type="ARBA" id="ARBA00004155"/>
    </source>
</evidence>
<dbReference type="InterPro" id="IPR011701">
    <property type="entry name" value="MFS"/>
</dbReference>
<keyword evidence="28" id="KW-1185">Reference proteome</keyword>
<dbReference type="EMBL" id="APJX01000014">
    <property type="protein sequence ID" value="EMS77520.1"/>
    <property type="molecule type" value="Genomic_DNA"/>
</dbReference>
<comment type="catalytic activity">
    <reaction evidence="20">
        <text>L-lysyl-glycine(out) = L-lysyl-glycine(in)</text>
        <dbReference type="Rhea" id="RHEA:79407"/>
        <dbReference type="ChEBI" id="CHEBI:191202"/>
    </reaction>
</comment>
<feature type="transmembrane region" description="Helical" evidence="25">
    <location>
        <begin position="167"/>
        <end position="185"/>
    </location>
</feature>
<evidence type="ECO:0000256" key="18">
    <source>
        <dbReference type="ARBA" id="ARBA00044912"/>
    </source>
</evidence>
<dbReference type="SUPFAM" id="SSF103473">
    <property type="entry name" value="MFS general substrate transporter"/>
    <property type="match status" value="1"/>
</dbReference>
<feature type="domain" description="Major facilitator superfamily (MFS) profile" evidence="26">
    <location>
        <begin position="8"/>
        <end position="413"/>
    </location>
</feature>
<comment type="catalytic activity">
    <reaction evidence="18">
        <text>L-histidyl-L-alpha-amino acid(out) = L-histidyl-L-alpha-amino acid(in)</text>
        <dbReference type="Rhea" id="RHEA:79379"/>
        <dbReference type="ChEBI" id="CHEBI:229964"/>
    </reaction>
</comment>
<dbReference type="Gene3D" id="1.20.1250.20">
    <property type="entry name" value="MFS general substrate transporter like domains"/>
    <property type="match status" value="2"/>
</dbReference>
<comment type="function">
    <text evidence="23">Lysosomal dipeptide uniporter that selectively exports lysine, arginine or histidine-containing dipeptides with a net positive charge from the lysosome lumen into the cytosol. Could play a role in a specific type of protein O-glycosylation indirectly regulating macrophages migration and tissue invasion. Also essential for liver homeostasis.</text>
</comment>
<name>S0FS34_9BACT</name>
<comment type="subcellular location">
    <subcellularLocation>
        <location evidence="1">Lysosome membrane</location>
        <topology evidence="1">Multi-pass membrane protein</topology>
    </subcellularLocation>
</comment>